<organism evidence="1 2">
    <name type="scientific">Leucobacter exalbidus</name>
    <dbReference type="NCBI Taxonomy" id="662960"/>
    <lineage>
        <taxon>Bacteria</taxon>
        <taxon>Bacillati</taxon>
        <taxon>Actinomycetota</taxon>
        <taxon>Actinomycetes</taxon>
        <taxon>Micrococcales</taxon>
        <taxon>Microbacteriaceae</taxon>
        <taxon>Leucobacter</taxon>
    </lineage>
</organism>
<evidence type="ECO:0000313" key="2">
    <source>
        <dbReference type="Proteomes" id="UP000675163"/>
    </source>
</evidence>
<keyword evidence="2" id="KW-1185">Reference proteome</keyword>
<comment type="caution">
    <text evidence="1">The sequence shown here is derived from an EMBL/GenBank/DDBJ whole genome shotgun (WGS) entry which is preliminary data.</text>
</comment>
<evidence type="ECO:0000313" key="1">
    <source>
        <dbReference type="EMBL" id="MBP1326550.1"/>
    </source>
</evidence>
<proteinExistence type="predicted"/>
<dbReference type="RefSeq" id="WP_209705436.1">
    <property type="nucleotide sequence ID" value="NZ_JAFIDA010000001.1"/>
</dbReference>
<reference evidence="1" key="1">
    <citation type="submission" date="2021-02" db="EMBL/GenBank/DDBJ databases">
        <title>Sequencing the genomes of 1000 actinobacteria strains.</title>
        <authorList>
            <person name="Klenk H.-P."/>
        </authorList>
    </citation>
    <scope>NUCLEOTIDE SEQUENCE</scope>
    <source>
        <strain evidence="1">DSM 22850</strain>
    </source>
</reference>
<accession>A0A940T162</accession>
<gene>
    <name evidence="1" type="ORF">JOF28_001782</name>
</gene>
<name>A0A940T162_9MICO</name>
<sequence>MSGFLIPETHDCALGDHVARWRLLEKASPLTWDAQIGGSWHRPPVLPQYAPLIEALTAAGIDPHVVEWPTHGDSIQQLRVAAADWAVPDAAAAFVAGLWSAPAAWRAVLLGVLIERQLPEHPFTPWSNSVTDLCQVCGYRDRPQQLVAAWSSYLTEGTPLDGEPSGYAQALAWLAAERPEPTEYDRWALGAIISVIRSLPAGSRYTAAAKAITAAKILPDKRAVNAVLEDLALIGVLAPTDRPGMWEKFTTYRERDQRPNIKVEVQAPLAWWDTTAGDAGIRTEVVDAIFGPLNIPPVHLDAPRPAPHPALKDLLSGGLSARMRRLVPKADKPAASTGSGPAAAGDVWAIRIQPGKWVTVYLHEVQESGRPYAYAEFLAGTFPEMPTAKDIVTAVQPRRTGRSATWVHSIEKRPWMRRIAQAHPAPTSQAAYPEGGSWGAAKELRHLADWHYAR</sequence>
<dbReference type="AlphaFoldDB" id="A0A940T162"/>
<protein>
    <submittedName>
        <fullName evidence="1">Uncharacterized protein</fullName>
    </submittedName>
</protein>
<dbReference type="EMBL" id="JAFIDA010000001">
    <property type="protein sequence ID" value="MBP1326550.1"/>
    <property type="molecule type" value="Genomic_DNA"/>
</dbReference>
<dbReference type="Proteomes" id="UP000675163">
    <property type="component" value="Unassembled WGS sequence"/>
</dbReference>